<dbReference type="HOGENOM" id="CLU_1854565_0_0_1"/>
<evidence type="ECO:0000256" key="1">
    <source>
        <dbReference type="ARBA" id="ARBA00000885"/>
    </source>
</evidence>
<comment type="function">
    <text evidence="7">E3 ubiquitin-protein ligase which accepts ubiquitin from specific E2 ubiquitin-conjugating enzymes, and transfers it to substrates, generally promoting their degradation by the proteasome. Independently of its E3 ubiquitin-protein ligase activity, acts as an inhibitor of CPSF3 endonuclease activity by blocking CPSF3 active site.</text>
</comment>
<evidence type="ECO:0000256" key="8">
    <source>
        <dbReference type="ARBA" id="ARBA00064185"/>
    </source>
</evidence>
<gene>
    <name evidence="9 10" type="primary">Ube3d</name>
    <name evidence="10" type="synonym">Ube2cbp</name>
</gene>
<evidence type="ECO:0000313" key="11">
    <source>
        <dbReference type="Proteomes" id="UP000000589"/>
    </source>
</evidence>
<dbReference type="ExpressionAtlas" id="D3Z587">
    <property type="expression patterns" value="baseline and differential"/>
</dbReference>
<dbReference type="AlphaFoldDB" id="D3Z587"/>
<dbReference type="Antibodypedia" id="18484">
    <property type="antibodies" value="10 antibodies from 8 providers"/>
</dbReference>
<evidence type="ECO:0000256" key="6">
    <source>
        <dbReference type="ARBA" id="ARBA00032298"/>
    </source>
</evidence>
<accession>D3Z587</accession>
<evidence type="ECO:0000256" key="2">
    <source>
        <dbReference type="ARBA" id="ARBA00012485"/>
    </source>
</evidence>
<evidence type="ECO:0000256" key="4">
    <source>
        <dbReference type="ARBA" id="ARBA00029737"/>
    </source>
</evidence>
<evidence type="ECO:0000313" key="9">
    <source>
        <dbReference type="Ensembl" id="ENSMUSP00000113549.3"/>
    </source>
</evidence>
<dbReference type="Proteomes" id="UP000000589">
    <property type="component" value="Chromosome 9"/>
</dbReference>
<evidence type="ECO:0000256" key="7">
    <source>
        <dbReference type="ARBA" id="ARBA00053831"/>
    </source>
</evidence>
<evidence type="ECO:0000256" key="5">
    <source>
        <dbReference type="ARBA" id="ARBA00032234"/>
    </source>
</evidence>
<dbReference type="GeneTree" id="ENSGT00390000003986"/>
<dbReference type="Ensembl" id="ENSMUST00000121189.3">
    <property type="protein sequence ID" value="ENSMUSP00000113549.3"/>
    <property type="gene ID" value="ENSMUSG00000032415.15"/>
</dbReference>
<dbReference type="PANTHER" id="PTHR31531:SF2">
    <property type="entry name" value="E3 UBIQUITIN-PROTEIN LIGASE E3D"/>
    <property type="match status" value="1"/>
</dbReference>
<dbReference type="Pfam" id="PF09814">
    <property type="entry name" value="HECT_2"/>
    <property type="match status" value="1"/>
</dbReference>
<dbReference type="EC" id="2.3.2.26" evidence="2"/>
<reference evidence="9" key="3">
    <citation type="submission" date="2025-08" db="UniProtKB">
        <authorList>
            <consortium name="Ensembl"/>
        </authorList>
    </citation>
    <scope>IDENTIFICATION</scope>
    <source>
        <strain evidence="9">C57BL/6J</strain>
    </source>
</reference>
<keyword evidence="11" id="KW-1185">Reference proteome</keyword>
<dbReference type="PANTHER" id="PTHR31531">
    <property type="entry name" value="E3 UBIQUITIN-PROTEIN LIGASE E3D FAMILY MEMBER"/>
    <property type="match status" value="1"/>
</dbReference>
<name>D3Z587_MOUSE</name>
<dbReference type="InterPro" id="IPR019193">
    <property type="entry name" value="UBQ-conj_enz_E2-bd_prot"/>
</dbReference>
<dbReference type="Bgee" id="ENSMUSG00000032415">
    <property type="expression patterns" value="Expressed in floor plate of midbrain and 118 other cell types or tissues"/>
</dbReference>
<dbReference type="MGI" id="MGI:1917598">
    <property type="gene designation" value="Ube3d"/>
</dbReference>
<dbReference type="GO" id="GO:0061630">
    <property type="term" value="F:ubiquitin protein ligase activity"/>
    <property type="evidence" value="ECO:0007669"/>
    <property type="project" value="UniProtKB-EC"/>
</dbReference>
<sequence>MAVAAAETRVFLEVRRRLQSALLILGGPDEGGMHLDISITPTSLLVRTPDGCTEIRLPAGVRLVPSSCGGLQYISGDGLHLRLRVQAESSPRNSSGCSPCPVRTGALWSESGAAIPTPLLIGLFIREKMTVLLGTLSS</sequence>
<organism evidence="9 11">
    <name type="scientific">Mus musculus</name>
    <name type="common">Mouse</name>
    <dbReference type="NCBI Taxonomy" id="10090"/>
    <lineage>
        <taxon>Eukaryota</taxon>
        <taxon>Metazoa</taxon>
        <taxon>Chordata</taxon>
        <taxon>Craniata</taxon>
        <taxon>Vertebrata</taxon>
        <taxon>Euteleostomi</taxon>
        <taxon>Mammalia</taxon>
        <taxon>Eutheria</taxon>
        <taxon>Euarchontoglires</taxon>
        <taxon>Glires</taxon>
        <taxon>Rodentia</taxon>
        <taxon>Myomorpha</taxon>
        <taxon>Muroidea</taxon>
        <taxon>Muridae</taxon>
        <taxon>Murinae</taxon>
        <taxon>Mus</taxon>
        <taxon>Mus</taxon>
    </lineage>
</organism>
<reference evidence="9" key="4">
    <citation type="submission" date="2025-09" db="UniProtKB">
        <authorList>
            <consortium name="Ensembl"/>
        </authorList>
    </citation>
    <scope>IDENTIFICATION</scope>
    <source>
        <strain evidence="9">C57BL/6J</strain>
    </source>
</reference>
<reference evidence="9 11" key="1">
    <citation type="journal article" date="2009" name="PLoS Biol.">
        <title>Lineage-specific biology revealed by a finished genome assembly of the mouse.</title>
        <authorList>
            <consortium name="Mouse Genome Sequencing Consortium"/>
            <person name="Church D.M."/>
            <person name="Goodstadt L."/>
            <person name="Hillier L.W."/>
            <person name="Zody M.C."/>
            <person name="Goldstein S."/>
            <person name="She X."/>
            <person name="Bult C.J."/>
            <person name="Agarwala R."/>
            <person name="Cherry J.L."/>
            <person name="DiCuccio M."/>
            <person name="Hlavina W."/>
            <person name="Kapustin Y."/>
            <person name="Meric P."/>
            <person name="Maglott D."/>
            <person name="Birtle Z."/>
            <person name="Marques A.C."/>
            <person name="Graves T."/>
            <person name="Zhou S."/>
            <person name="Teague B."/>
            <person name="Potamousis K."/>
            <person name="Churas C."/>
            <person name="Place M."/>
            <person name="Herschleb J."/>
            <person name="Runnheim R."/>
            <person name="Forrest D."/>
            <person name="Amos-Landgraf J."/>
            <person name="Schwartz D.C."/>
            <person name="Cheng Z."/>
            <person name="Lindblad-Toh K."/>
            <person name="Eichler E.E."/>
            <person name="Ponting C.P."/>
        </authorList>
    </citation>
    <scope>NUCLEOTIDE SEQUENCE [LARGE SCALE GENOMIC DNA]</scope>
    <source>
        <strain evidence="9 11">C57BL/6J</strain>
    </source>
</reference>
<evidence type="ECO:0000256" key="3">
    <source>
        <dbReference type="ARBA" id="ARBA00013646"/>
    </source>
</evidence>
<protein>
    <recommendedName>
        <fullName evidence="3">E3 ubiquitin-protein ligase E3D</fullName>
        <ecNumber evidence="2">2.3.2.26</ecNumber>
    </recommendedName>
    <alternativeName>
        <fullName evidence="6">HECT-type E3 ubiquitin transferase E3D</fullName>
    </alternativeName>
    <alternativeName>
        <fullName evidence="5">UbcH10-binding protein with a HECT-like domain</fullName>
    </alternativeName>
    <alternativeName>
        <fullName evidence="4">Ubiquitin-conjugating enzyme E2C-binding protein</fullName>
    </alternativeName>
</protein>
<evidence type="ECO:0000313" key="10">
    <source>
        <dbReference type="MGI" id="MGI:1917598"/>
    </source>
</evidence>
<dbReference type="VEuPathDB" id="HostDB:ENSMUSG00000032415"/>
<proteinExistence type="predicted"/>
<comment type="catalytic activity">
    <reaction evidence="1">
        <text>S-ubiquitinyl-[E2 ubiquitin-conjugating enzyme]-L-cysteine + [acceptor protein]-L-lysine = [E2 ubiquitin-conjugating enzyme]-L-cysteine + N(6)-ubiquitinyl-[acceptor protein]-L-lysine.</text>
        <dbReference type="EC" id="2.3.2.26"/>
    </reaction>
</comment>
<comment type="subunit">
    <text evidence="8">Interacts with UBE2C/UbcH10 (E2 ubiquitin-conjugating enzyme). In vitro, interacts with cyclin-B.</text>
</comment>
<dbReference type="AGR" id="MGI:1917598"/>
<reference evidence="9 11" key="2">
    <citation type="journal article" date="2011" name="PLoS Biol.">
        <title>Modernizing reference genome assemblies.</title>
        <authorList>
            <person name="Church D.M."/>
            <person name="Schneider V.A."/>
            <person name="Graves T."/>
            <person name="Auger K."/>
            <person name="Cunningham F."/>
            <person name="Bouk N."/>
            <person name="Chen H.C."/>
            <person name="Agarwala R."/>
            <person name="McLaren W.M."/>
            <person name="Ritchie G.R."/>
            <person name="Albracht D."/>
            <person name="Kremitzki M."/>
            <person name="Rock S."/>
            <person name="Kotkiewicz H."/>
            <person name="Kremitzki C."/>
            <person name="Wollam A."/>
            <person name="Trani L."/>
            <person name="Fulton L."/>
            <person name="Fulton R."/>
            <person name="Matthews L."/>
            <person name="Whitehead S."/>
            <person name="Chow W."/>
            <person name="Torrance J."/>
            <person name="Dunn M."/>
            <person name="Harden G."/>
            <person name="Threadgold G."/>
            <person name="Wood J."/>
            <person name="Collins J."/>
            <person name="Heath P."/>
            <person name="Griffiths G."/>
            <person name="Pelan S."/>
            <person name="Grafham D."/>
            <person name="Eichler E.E."/>
            <person name="Weinstock G."/>
            <person name="Mardis E.R."/>
            <person name="Wilson R.K."/>
            <person name="Howe K."/>
            <person name="Flicek P."/>
            <person name="Hubbard T."/>
        </authorList>
    </citation>
    <scope>NUCLEOTIDE SEQUENCE [LARGE SCALE GENOMIC DNA]</scope>
    <source>
        <strain evidence="9 11">C57BL/6J</strain>
    </source>
</reference>